<feature type="domain" description="Glycosyl transferase family 1" evidence="1">
    <location>
        <begin position="185"/>
        <end position="334"/>
    </location>
</feature>
<dbReference type="InterPro" id="IPR001296">
    <property type="entry name" value="Glyco_trans_1"/>
</dbReference>
<accession>A0AAJ4RA43</accession>
<dbReference type="GO" id="GO:0016757">
    <property type="term" value="F:glycosyltransferase activity"/>
    <property type="evidence" value="ECO:0007669"/>
    <property type="project" value="InterPro"/>
</dbReference>
<proteinExistence type="predicted"/>
<name>A0AAJ4RA43_9EURY</name>
<evidence type="ECO:0000313" key="4">
    <source>
        <dbReference type="Proteomes" id="UP000270581"/>
    </source>
</evidence>
<dbReference type="PANTHER" id="PTHR45947:SF3">
    <property type="entry name" value="SULFOQUINOVOSYL TRANSFERASE SQD2"/>
    <property type="match status" value="1"/>
</dbReference>
<dbReference type="Proteomes" id="UP000270581">
    <property type="component" value="Unassembled WGS sequence"/>
</dbReference>
<dbReference type="Pfam" id="PF13439">
    <property type="entry name" value="Glyco_transf_4"/>
    <property type="match status" value="1"/>
</dbReference>
<dbReference type="InterPro" id="IPR028098">
    <property type="entry name" value="Glyco_trans_4-like_N"/>
</dbReference>
<dbReference type="InterPro" id="IPR050194">
    <property type="entry name" value="Glycosyltransferase_grp1"/>
</dbReference>
<dbReference type="Pfam" id="PF00534">
    <property type="entry name" value="Glycos_transf_1"/>
    <property type="match status" value="1"/>
</dbReference>
<dbReference type="Gene3D" id="3.40.50.2000">
    <property type="entry name" value="Glycogen Phosphorylase B"/>
    <property type="match status" value="2"/>
</dbReference>
<protein>
    <submittedName>
        <fullName evidence="3">Glycosyltransferase family 1 protein</fullName>
    </submittedName>
</protein>
<sequence>MIRILVLLNNINYTSIPFETTLRIAEKDDVKVIIASLYDDSVANLNIDRRVCNLPITILPLGGDSRLDRKAWSAFRRVLKNKCDLVHTHHNFSGSVARLLSHLEGVPVVNTEHRDHGSFSPLQNVVNAPTLSLADRIISNSQVTQDSFRWYERLLVDNNQLEVVHNGVDIERIQHVISDTSVPEDNAFRVCTAARMVPVKNQSALIRGFNLVVNQHSNSELIFLGDGPLRDDLERLTSQLQLTDRVQFRGEVSREQVYEVFAQSDVFAIPSHAEGFCVAAVEAMASGLPVVASDIPIFHEVVGDGGLFTDQTDSKDIAETILELRKKEVEYQKRSQMAWQRATTKFSLDKCAEAYYDIYKEVLND</sequence>
<dbReference type="AlphaFoldDB" id="A0AAJ4RA43"/>
<dbReference type="CDD" id="cd03801">
    <property type="entry name" value="GT4_PimA-like"/>
    <property type="match status" value="1"/>
</dbReference>
<keyword evidence="4" id="KW-1185">Reference proteome</keyword>
<evidence type="ECO:0000313" key="3">
    <source>
        <dbReference type="EMBL" id="RNJ27094.1"/>
    </source>
</evidence>
<feature type="domain" description="Glycosyltransferase subfamily 4-like N-terminal" evidence="2">
    <location>
        <begin position="29"/>
        <end position="172"/>
    </location>
</feature>
<reference evidence="3 4" key="1">
    <citation type="submission" date="2018-11" db="EMBL/GenBank/DDBJ databases">
        <title>Genome sequences of Natronomonas sp. CBA1133.</title>
        <authorList>
            <person name="Roh S.W."/>
            <person name="Cha I.-T."/>
        </authorList>
    </citation>
    <scope>NUCLEOTIDE SEQUENCE [LARGE SCALE GENOMIC DNA]</scope>
    <source>
        <strain evidence="3 4">CBA1133</strain>
    </source>
</reference>
<gene>
    <name evidence="3" type="ORF">Nmn1133_10675</name>
</gene>
<organism evidence="3 4">
    <name type="scientific">Halosegnis longus</name>
    <dbReference type="NCBI Taxonomy" id="2216012"/>
    <lineage>
        <taxon>Archaea</taxon>
        <taxon>Methanobacteriati</taxon>
        <taxon>Methanobacteriota</taxon>
        <taxon>Stenosarchaea group</taxon>
        <taxon>Halobacteria</taxon>
        <taxon>Halobacteriales</taxon>
        <taxon>Natronomonadaceae</taxon>
        <taxon>Halosegnis</taxon>
    </lineage>
</organism>
<evidence type="ECO:0000259" key="2">
    <source>
        <dbReference type="Pfam" id="PF13439"/>
    </source>
</evidence>
<evidence type="ECO:0000259" key="1">
    <source>
        <dbReference type="Pfam" id="PF00534"/>
    </source>
</evidence>
<dbReference type="PANTHER" id="PTHR45947">
    <property type="entry name" value="SULFOQUINOVOSYL TRANSFERASE SQD2"/>
    <property type="match status" value="1"/>
</dbReference>
<dbReference type="EMBL" id="RJJC01000001">
    <property type="protein sequence ID" value="RNJ27094.1"/>
    <property type="molecule type" value="Genomic_DNA"/>
</dbReference>
<comment type="caution">
    <text evidence="3">The sequence shown here is derived from an EMBL/GenBank/DDBJ whole genome shotgun (WGS) entry which is preliminary data.</text>
</comment>
<dbReference type="SUPFAM" id="SSF53756">
    <property type="entry name" value="UDP-Glycosyltransferase/glycogen phosphorylase"/>
    <property type="match status" value="1"/>
</dbReference>